<feature type="region of interest" description="Disordered" evidence="5">
    <location>
        <begin position="100"/>
        <end position="123"/>
    </location>
</feature>
<keyword evidence="3 4" id="KW-0440">LIM domain</keyword>
<name>A0A3Q3R3Q1_MONAL</name>
<feature type="compositionally biased region" description="Polar residues" evidence="5">
    <location>
        <begin position="159"/>
        <end position="180"/>
    </location>
</feature>
<dbReference type="Gene3D" id="2.10.110.10">
    <property type="entry name" value="Cysteine Rich Protein"/>
    <property type="match status" value="1"/>
</dbReference>
<accession>A0A3Q3R3Q1</accession>
<feature type="compositionally biased region" description="Basic and acidic residues" evidence="5">
    <location>
        <begin position="30"/>
        <end position="39"/>
    </location>
</feature>
<dbReference type="PANTHER" id="PTHR24206">
    <property type="entry name" value="OS06G0237300 PROTEIN"/>
    <property type="match status" value="1"/>
</dbReference>
<feature type="region of interest" description="Disordered" evidence="5">
    <location>
        <begin position="137"/>
        <end position="209"/>
    </location>
</feature>
<evidence type="ECO:0000313" key="7">
    <source>
        <dbReference type="Ensembl" id="ENSMALP00000025936.1"/>
    </source>
</evidence>
<feature type="compositionally biased region" description="Basic and acidic residues" evidence="5">
    <location>
        <begin position="197"/>
        <end position="209"/>
    </location>
</feature>
<dbReference type="Pfam" id="PF00412">
    <property type="entry name" value="LIM"/>
    <property type="match status" value="1"/>
</dbReference>
<dbReference type="Proteomes" id="UP000261600">
    <property type="component" value="Unplaced"/>
</dbReference>
<evidence type="ECO:0000313" key="8">
    <source>
        <dbReference type="Proteomes" id="UP000261600"/>
    </source>
</evidence>
<dbReference type="AlphaFoldDB" id="A0A3Q3R3Q1"/>
<feature type="compositionally biased region" description="Acidic residues" evidence="5">
    <location>
        <begin position="703"/>
        <end position="718"/>
    </location>
</feature>
<evidence type="ECO:0000259" key="6">
    <source>
        <dbReference type="PROSITE" id="PS50023"/>
    </source>
</evidence>
<reference evidence="7" key="1">
    <citation type="submission" date="2025-08" db="UniProtKB">
        <authorList>
            <consortium name="Ensembl"/>
        </authorList>
    </citation>
    <scope>IDENTIFICATION</scope>
</reference>
<keyword evidence="1 4" id="KW-0479">Metal-binding</keyword>
<feature type="compositionally biased region" description="Basic and acidic residues" evidence="5">
    <location>
        <begin position="720"/>
        <end position="729"/>
    </location>
</feature>
<sequence>MWRLEAYLMLYRYVIVVQRASVSSQQIQKTTEETQMKRSEHLKRQKTGRAHLPKMENGPFNRKSWATQSLRITAKEMSLVSGRGRNNAIAERFSKYQRAAEESSTEKKKGSFDRAAPSLRSGNLSALKKRWEQAENNKASSILPDKQSIARCRPPSLTRLPSVSGNPPTLKSPNLLSAQGGQPIASCVPQPSAPPEAPREAPKAEEQSAMDRVELTHSDRPEKVEAQVPTSPCASYEKAHLPLNNLKMKFERGEDTVGKGGRTTLRSTSSEDMDQRSGPSVTDRVLESSSLREKMAKYQAAVSKQGTRPLQGVDLEAPAPKTSAPVLQKHISECNGESSEPSKASRKFSPPVREMCVACLKTVYPVERLVAHQHVYHKSCFRCAHCSTKLSLGTFASLHDNIYCKPHFNQLFKAKGNYDEGFGHRPHREQWQSQDDGDESKEAVKPQAQEAPVAVRHLSESISDKQPTAAVETAPPVKALLRTHTSAGEKPQSTERSVETRRLRIAWPPSAGEGHSGTAQLSPVTGGVTSGRACRAKWPPEGDVPSSLKSSERAELKSLRRSSSLKERSRPFTIAANPSQETNLHPREPRRPLKSLLKWKASFEEKESRREKKPELQQVKQQEKTEQKMPQGDAVGETILKEDSKVKKQQEEKEEEEEEVQRENVSAAADKMAAEEHSLRSSSPPPSPPLQPEQNRTSQDVGFWEEDKEGSDAEELSAEDIIKRNRYYGETEEDSDS</sequence>
<evidence type="ECO:0000256" key="3">
    <source>
        <dbReference type="ARBA" id="ARBA00023038"/>
    </source>
</evidence>
<feature type="compositionally biased region" description="Basic and acidic residues" evidence="5">
    <location>
        <begin position="100"/>
        <end position="112"/>
    </location>
</feature>
<keyword evidence="8" id="KW-1185">Reference proteome</keyword>
<dbReference type="InterPro" id="IPR028740">
    <property type="entry name" value="EPLIN_Lim_dom"/>
</dbReference>
<feature type="compositionally biased region" description="Basic and acidic residues" evidence="5">
    <location>
        <begin position="550"/>
        <end position="570"/>
    </location>
</feature>
<evidence type="ECO:0000256" key="5">
    <source>
        <dbReference type="SAM" id="MobiDB-lite"/>
    </source>
</evidence>
<reference evidence="7" key="2">
    <citation type="submission" date="2025-09" db="UniProtKB">
        <authorList>
            <consortium name="Ensembl"/>
        </authorList>
    </citation>
    <scope>IDENTIFICATION</scope>
</reference>
<dbReference type="SMART" id="SM00132">
    <property type="entry name" value="LIM"/>
    <property type="match status" value="1"/>
</dbReference>
<feature type="domain" description="LIM zinc-binding" evidence="6">
    <location>
        <begin position="354"/>
        <end position="414"/>
    </location>
</feature>
<feature type="compositionally biased region" description="Basic and acidic residues" evidence="5">
    <location>
        <begin position="639"/>
        <end position="651"/>
    </location>
</feature>
<dbReference type="PROSITE" id="PS50023">
    <property type="entry name" value="LIM_DOMAIN_2"/>
    <property type="match status" value="1"/>
</dbReference>
<feature type="region of interest" description="Disordered" evidence="5">
    <location>
        <begin position="29"/>
        <end position="61"/>
    </location>
</feature>
<feature type="region of interest" description="Disordered" evidence="5">
    <location>
        <begin position="254"/>
        <end position="288"/>
    </location>
</feature>
<feature type="compositionally biased region" description="Basic and acidic residues" evidence="5">
    <location>
        <begin position="492"/>
        <end position="502"/>
    </location>
</feature>
<feature type="compositionally biased region" description="Basic and acidic residues" evidence="5">
    <location>
        <begin position="601"/>
        <end position="627"/>
    </location>
</feature>
<dbReference type="GO" id="GO:0046872">
    <property type="term" value="F:metal ion binding"/>
    <property type="evidence" value="ECO:0007669"/>
    <property type="project" value="UniProtKB-KW"/>
</dbReference>
<feature type="region of interest" description="Disordered" evidence="5">
    <location>
        <begin position="419"/>
        <end position="737"/>
    </location>
</feature>
<evidence type="ECO:0000256" key="1">
    <source>
        <dbReference type="ARBA" id="ARBA00022723"/>
    </source>
</evidence>
<dbReference type="InterPro" id="IPR001781">
    <property type="entry name" value="Znf_LIM"/>
</dbReference>
<proteinExistence type="predicted"/>
<dbReference type="SUPFAM" id="SSF57716">
    <property type="entry name" value="Glucocorticoid receptor-like (DNA-binding domain)"/>
    <property type="match status" value="2"/>
</dbReference>
<dbReference type="Ensembl" id="ENSMALT00000026414.1">
    <property type="protein sequence ID" value="ENSMALP00000025936.1"/>
    <property type="gene ID" value="ENSMALG00000018031.1"/>
</dbReference>
<organism evidence="7 8">
    <name type="scientific">Monopterus albus</name>
    <name type="common">Swamp eel</name>
    <dbReference type="NCBI Taxonomy" id="43700"/>
    <lineage>
        <taxon>Eukaryota</taxon>
        <taxon>Metazoa</taxon>
        <taxon>Chordata</taxon>
        <taxon>Craniata</taxon>
        <taxon>Vertebrata</taxon>
        <taxon>Euteleostomi</taxon>
        <taxon>Actinopterygii</taxon>
        <taxon>Neopterygii</taxon>
        <taxon>Teleostei</taxon>
        <taxon>Neoteleostei</taxon>
        <taxon>Acanthomorphata</taxon>
        <taxon>Anabantaria</taxon>
        <taxon>Synbranchiformes</taxon>
        <taxon>Synbranchidae</taxon>
        <taxon>Monopterus</taxon>
    </lineage>
</organism>
<feature type="compositionally biased region" description="Basic residues" evidence="5">
    <location>
        <begin position="40"/>
        <end position="52"/>
    </location>
</feature>
<evidence type="ECO:0000256" key="2">
    <source>
        <dbReference type="ARBA" id="ARBA00022833"/>
    </source>
</evidence>
<keyword evidence="2 4" id="KW-0862">Zinc</keyword>
<protein>
    <recommendedName>
        <fullName evidence="6">LIM zinc-binding domain-containing protein</fullName>
    </recommendedName>
</protein>
<dbReference type="PROSITE" id="PS00478">
    <property type="entry name" value="LIM_DOMAIN_1"/>
    <property type="match status" value="1"/>
</dbReference>
<dbReference type="CDD" id="cd09485">
    <property type="entry name" value="LIM_Eplin_alpha_beta"/>
    <property type="match status" value="1"/>
</dbReference>
<evidence type="ECO:0000256" key="4">
    <source>
        <dbReference type="PROSITE-ProRule" id="PRU00125"/>
    </source>
</evidence>
<dbReference type="FunFam" id="2.10.110.10:FF:000002">
    <property type="entry name" value="LIM domain and actin-binding 1"/>
    <property type="match status" value="1"/>
</dbReference>